<dbReference type="InterPro" id="IPR032466">
    <property type="entry name" value="Metal_Hydrolase"/>
</dbReference>
<dbReference type="Proteomes" id="UP001323405">
    <property type="component" value="Unassembled WGS sequence"/>
</dbReference>
<proteinExistence type="predicted"/>
<protein>
    <submittedName>
        <fullName evidence="1">L-rhamnono-gamma-lactonase</fullName>
        <ecNumber evidence="1">3.1.1.65</ecNumber>
    </submittedName>
</protein>
<dbReference type="PANTHER" id="PTHR43569:SF2">
    <property type="entry name" value="AMIDOHYDROLASE-RELATED DOMAIN-CONTAINING PROTEIN"/>
    <property type="match status" value="1"/>
</dbReference>
<sequence>MSISIIDSHIHLWNEAEAPSHNWYASDSPLATRHSIAEYREATSSSASQLSGFIYIEADRKNDDSKDWSEPLNELAWMRRIIEGKPQEGEGHTADNAKLCLGIIPWAPIASGLPKLKEYIATVEEQAGEAAWAKVKGFRYLLQDKPNKTGLTEEFIDGLKLLGEKGWVFDAGVDQHRRGRVQLEELVEIIDRAHDGVEDEDKKVVFIINHLCKPDLTIISQTDPSFIAWYAHFLGSDE</sequence>
<dbReference type="PANTHER" id="PTHR43569">
    <property type="entry name" value="AMIDOHYDROLASE"/>
    <property type="match status" value="1"/>
</dbReference>
<name>A0ABR0GPY3_9PEZI</name>
<evidence type="ECO:0000313" key="1">
    <source>
        <dbReference type="EMBL" id="KAK4657805.1"/>
    </source>
</evidence>
<accession>A0ABR0GPY3</accession>
<dbReference type="SUPFAM" id="SSF51556">
    <property type="entry name" value="Metallo-dependent hydrolases"/>
    <property type="match status" value="1"/>
</dbReference>
<dbReference type="EMBL" id="JAFFHA010000003">
    <property type="protein sequence ID" value="KAK4657805.1"/>
    <property type="molecule type" value="Genomic_DNA"/>
</dbReference>
<keyword evidence="2" id="KW-1185">Reference proteome</keyword>
<dbReference type="GO" id="GO:0050033">
    <property type="term" value="F:L-rhamnono-1,4-lactonase activity"/>
    <property type="evidence" value="ECO:0007669"/>
    <property type="project" value="UniProtKB-EC"/>
</dbReference>
<gene>
    <name evidence="1" type="primary">LRA2</name>
    <name evidence="1" type="ORF">QC762_201140</name>
</gene>
<dbReference type="Gene3D" id="3.20.20.140">
    <property type="entry name" value="Metal-dependent hydrolases"/>
    <property type="match status" value="1"/>
</dbReference>
<evidence type="ECO:0000313" key="2">
    <source>
        <dbReference type="Proteomes" id="UP001323405"/>
    </source>
</evidence>
<dbReference type="InterPro" id="IPR052350">
    <property type="entry name" value="Metallo-dep_Lactonases"/>
</dbReference>
<dbReference type="GeneID" id="87906913"/>
<dbReference type="RefSeq" id="XP_062746778.1">
    <property type="nucleotide sequence ID" value="XM_062887006.1"/>
</dbReference>
<comment type="caution">
    <text evidence="1">The sequence shown here is derived from an EMBL/GenBank/DDBJ whole genome shotgun (WGS) entry which is preliminary data.</text>
</comment>
<keyword evidence="1" id="KW-0378">Hydrolase</keyword>
<reference evidence="1 2" key="1">
    <citation type="journal article" date="2023" name="bioRxiv">
        <title>High-quality genome assemblies of four members of thePodospora anserinaspecies complex.</title>
        <authorList>
            <person name="Ament-Velasquez S.L."/>
            <person name="Vogan A.A."/>
            <person name="Wallerman O."/>
            <person name="Hartmann F."/>
            <person name="Gautier V."/>
            <person name="Silar P."/>
            <person name="Giraud T."/>
            <person name="Johannesson H."/>
        </authorList>
    </citation>
    <scope>NUCLEOTIDE SEQUENCE [LARGE SCALE GENOMIC DNA]</scope>
    <source>
        <strain evidence="1 2">CBS 415.72m</strain>
    </source>
</reference>
<organism evidence="1 2">
    <name type="scientific">Podospora pseudocomata</name>
    <dbReference type="NCBI Taxonomy" id="2093779"/>
    <lineage>
        <taxon>Eukaryota</taxon>
        <taxon>Fungi</taxon>
        <taxon>Dikarya</taxon>
        <taxon>Ascomycota</taxon>
        <taxon>Pezizomycotina</taxon>
        <taxon>Sordariomycetes</taxon>
        <taxon>Sordariomycetidae</taxon>
        <taxon>Sordariales</taxon>
        <taxon>Podosporaceae</taxon>
        <taxon>Podospora</taxon>
    </lineage>
</organism>
<dbReference type="EC" id="3.1.1.65" evidence="1"/>